<dbReference type="GO" id="GO:0071203">
    <property type="term" value="C:WASH complex"/>
    <property type="evidence" value="ECO:0007669"/>
    <property type="project" value="InterPro"/>
</dbReference>
<feature type="compositionally biased region" description="Polar residues" evidence="3">
    <location>
        <begin position="411"/>
        <end position="429"/>
    </location>
</feature>
<evidence type="ECO:0000259" key="4">
    <source>
        <dbReference type="PROSITE" id="PS50002"/>
    </source>
</evidence>
<dbReference type="InterPro" id="IPR036028">
    <property type="entry name" value="SH3-like_dom_sf"/>
</dbReference>
<dbReference type="Proteomes" id="UP000241890">
    <property type="component" value="Unassembled WGS sequence"/>
</dbReference>
<dbReference type="InParanoid" id="A0A2R5GGC1"/>
<evidence type="ECO:0000313" key="5">
    <source>
        <dbReference type="EMBL" id="GBG29956.1"/>
    </source>
</evidence>
<feature type="compositionally biased region" description="Basic and acidic residues" evidence="3">
    <location>
        <begin position="347"/>
        <end position="359"/>
    </location>
</feature>
<feature type="domain" description="SH3" evidence="4">
    <location>
        <begin position="1"/>
        <end position="62"/>
    </location>
</feature>
<proteinExistence type="predicted"/>
<feature type="compositionally biased region" description="Low complexity" evidence="3">
    <location>
        <begin position="430"/>
        <end position="458"/>
    </location>
</feature>
<dbReference type="InterPro" id="IPR001452">
    <property type="entry name" value="SH3_domain"/>
</dbReference>
<feature type="compositionally biased region" description="Low complexity" evidence="3">
    <location>
        <begin position="398"/>
        <end position="410"/>
    </location>
</feature>
<feature type="compositionally biased region" description="Low complexity" evidence="3">
    <location>
        <begin position="215"/>
        <end position="228"/>
    </location>
</feature>
<feature type="region of interest" description="Disordered" evidence="3">
    <location>
        <begin position="141"/>
        <end position="171"/>
    </location>
</feature>
<evidence type="ECO:0000256" key="2">
    <source>
        <dbReference type="PROSITE-ProRule" id="PRU00192"/>
    </source>
</evidence>
<feature type="compositionally biased region" description="Basic and acidic residues" evidence="3">
    <location>
        <begin position="325"/>
        <end position="335"/>
    </location>
</feature>
<dbReference type="EMBL" id="BEYU01000068">
    <property type="protein sequence ID" value="GBG29956.1"/>
    <property type="molecule type" value="Genomic_DNA"/>
</dbReference>
<dbReference type="Pfam" id="PF10152">
    <property type="entry name" value="CCDC53"/>
    <property type="match status" value="1"/>
</dbReference>
<evidence type="ECO:0000256" key="3">
    <source>
        <dbReference type="SAM" id="MobiDB-lite"/>
    </source>
</evidence>
<feature type="compositionally biased region" description="Low complexity" evidence="3">
    <location>
        <begin position="465"/>
        <end position="479"/>
    </location>
</feature>
<accession>A0A2R5GGC1</accession>
<dbReference type="InterPro" id="IPR019309">
    <property type="entry name" value="WASHC3"/>
</dbReference>
<dbReference type="Gene3D" id="2.30.30.40">
    <property type="entry name" value="SH3 Domains"/>
    <property type="match status" value="1"/>
</dbReference>
<keyword evidence="1 2" id="KW-0728">SH3 domain</keyword>
<name>A0A2R5GGC1_9STRA</name>
<dbReference type="PROSITE" id="PS50002">
    <property type="entry name" value="SH3"/>
    <property type="match status" value="1"/>
</dbReference>
<dbReference type="OrthoDB" id="196074at2759"/>
<reference evidence="5 6" key="1">
    <citation type="submission" date="2017-12" db="EMBL/GenBank/DDBJ databases">
        <title>Sequencing, de novo assembly and annotation of complete genome of a new Thraustochytrid species, strain FCC1311.</title>
        <authorList>
            <person name="Sedici K."/>
            <person name="Godart F."/>
            <person name="Aiese Cigliano R."/>
            <person name="Sanseverino W."/>
            <person name="Barakat M."/>
            <person name="Ortet P."/>
            <person name="Marechal E."/>
            <person name="Cagnac O."/>
            <person name="Amato A."/>
        </authorList>
    </citation>
    <scope>NUCLEOTIDE SEQUENCE [LARGE SCALE GENOMIC DNA]</scope>
</reference>
<dbReference type="SUPFAM" id="SSF50044">
    <property type="entry name" value="SH3-domain"/>
    <property type="match status" value="1"/>
</dbReference>
<dbReference type="AlphaFoldDB" id="A0A2R5GGC1"/>
<gene>
    <name evidence="5" type="ORF">FCC1311_061762</name>
</gene>
<protein>
    <submittedName>
        <fullName evidence="5">Sorting nexin-9</fullName>
    </submittedName>
</protein>
<organism evidence="5 6">
    <name type="scientific">Hondaea fermentalgiana</name>
    <dbReference type="NCBI Taxonomy" id="2315210"/>
    <lineage>
        <taxon>Eukaryota</taxon>
        <taxon>Sar</taxon>
        <taxon>Stramenopiles</taxon>
        <taxon>Bigyra</taxon>
        <taxon>Labyrinthulomycetes</taxon>
        <taxon>Thraustochytrida</taxon>
        <taxon>Thraustochytriidae</taxon>
        <taxon>Hondaea</taxon>
    </lineage>
</organism>
<feature type="region of interest" description="Disordered" evidence="3">
    <location>
        <begin position="200"/>
        <end position="479"/>
    </location>
</feature>
<feature type="compositionally biased region" description="Pro residues" evidence="3">
    <location>
        <begin position="294"/>
        <end position="304"/>
    </location>
</feature>
<comment type="caution">
    <text evidence="5">The sequence shown here is derived from an EMBL/GenBank/DDBJ whole genome shotgun (WGS) entry which is preliminary data.</text>
</comment>
<sequence>MTIMNVMYDFQGDPAQSTVTVNSGQVVEFVQDYGDGWTEVAFTDGSGLRGAVPSTYLSEASAAPAPPPPQHHGQEAQYQQPQYQQSQQFQQPQQYQQQPPPPAAVADQALEAEFAKYRKMLKAGLPEGAVMQAAQRDNVTLPSDFFSGGGGNSGPGAPAQSGPMGGGSQADPQYAKYAKMLKAGLPEGAVAQAAQRDGVSLPGDFFSGGGGNAGGAPPAMPQAQQDQPSGPPAGGNPLLAGIQGFDKSKLHASETSAPPPPSQQQDAGGAVGGNPLLAGIQGFNKNKLKKSAPKPKPQEAPKPAAPANDMMSMIQAKALARKQRQGAEDTTEHAPAHGADGESQEPEWMRKQREMKAAHESGAPPSQPKPMASQPVPHSQSFAAQRAAPALHNAGENTTAAAATVSTSNTLCTDATSARTSGADTSGADTSRAVTSRAVTSRAVTSRSVTSRTKSKSTGTHFTKCPSAATSSSPSASAAFCGASSSAFANGIKHGTHSATQNCAT</sequence>
<evidence type="ECO:0000256" key="1">
    <source>
        <dbReference type="ARBA" id="ARBA00022443"/>
    </source>
</evidence>
<feature type="compositionally biased region" description="Low complexity" evidence="3">
    <location>
        <begin position="75"/>
        <end position="97"/>
    </location>
</feature>
<feature type="region of interest" description="Disordered" evidence="3">
    <location>
        <begin position="59"/>
        <end position="104"/>
    </location>
</feature>
<keyword evidence="6" id="KW-1185">Reference proteome</keyword>
<evidence type="ECO:0000313" key="6">
    <source>
        <dbReference type="Proteomes" id="UP000241890"/>
    </source>
</evidence>